<dbReference type="GO" id="GO:0005524">
    <property type="term" value="F:ATP binding"/>
    <property type="evidence" value="ECO:0007669"/>
    <property type="project" value="UniProtKB-KW"/>
</dbReference>
<evidence type="ECO:0000256" key="2">
    <source>
        <dbReference type="ARBA" id="ARBA00006168"/>
    </source>
</evidence>
<reference evidence="8" key="1">
    <citation type="submission" date="2021-06" db="EMBL/GenBank/DDBJ databases">
        <authorList>
            <person name="Kallberg Y."/>
            <person name="Tangrot J."/>
            <person name="Rosling A."/>
        </authorList>
    </citation>
    <scope>NUCLEOTIDE SEQUENCE</scope>
    <source>
        <strain evidence="8">87-6 pot B 2015</strain>
    </source>
</reference>
<evidence type="ECO:0000256" key="6">
    <source>
        <dbReference type="ARBA" id="ARBA00023242"/>
    </source>
</evidence>
<comment type="caution">
    <text evidence="8">The sequence shown here is derived from an EMBL/GenBank/DDBJ whole genome shotgun (WGS) entry which is preliminary data.</text>
</comment>
<dbReference type="GO" id="GO:0006281">
    <property type="term" value="P:DNA repair"/>
    <property type="evidence" value="ECO:0007669"/>
    <property type="project" value="InterPro"/>
</dbReference>
<organism evidence="8 9">
    <name type="scientific">Funneliformis mosseae</name>
    <name type="common">Endomycorrhizal fungus</name>
    <name type="synonym">Glomus mosseae</name>
    <dbReference type="NCBI Taxonomy" id="27381"/>
    <lineage>
        <taxon>Eukaryota</taxon>
        <taxon>Fungi</taxon>
        <taxon>Fungi incertae sedis</taxon>
        <taxon>Mucoromycota</taxon>
        <taxon>Glomeromycotina</taxon>
        <taxon>Glomeromycetes</taxon>
        <taxon>Glomerales</taxon>
        <taxon>Glomeraceae</taxon>
        <taxon>Funneliformis</taxon>
    </lineage>
</organism>
<dbReference type="GO" id="GO:0003689">
    <property type="term" value="F:DNA clamp loader activity"/>
    <property type="evidence" value="ECO:0007669"/>
    <property type="project" value="TreeGrafter"/>
</dbReference>
<dbReference type="PANTHER" id="PTHR12172:SF0">
    <property type="entry name" value="CELL CYCLE CHECKPOINT PROTEIN RAD17"/>
    <property type="match status" value="1"/>
</dbReference>
<dbReference type="InterPro" id="IPR027417">
    <property type="entry name" value="P-loop_NTPase"/>
</dbReference>
<evidence type="ECO:0000256" key="3">
    <source>
        <dbReference type="ARBA" id="ARBA00022741"/>
    </source>
</evidence>
<dbReference type="GO" id="GO:0003682">
    <property type="term" value="F:chromatin binding"/>
    <property type="evidence" value="ECO:0007669"/>
    <property type="project" value="TreeGrafter"/>
</dbReference>
<evidence type="ECO:0000256" key="5">
    <source>
        <dbReference type="ARBA" id="ARBA00022840"/>
    </source>
</evidence>
<evidence type="ECO:0000256" key="7">
    <source>
        <dbReference type="ARBA" id="ARBA00023306"/>
    </source>
</evidence>
<gene>
    <name evidence="8" type="ORF">FMOSSE_LOCUS3729</name>
</gene>
<dbReference type="Proteomes" id="UP000789375">
    <property type="component" value="Unassembled WGS sequence"/>
</dbReference>
<dbReference type="AlphaFoldDB" id="A0A9N8ZFQ6"/>
<dbReference type="Pfam" id="PF03215">
    <property type="entry name" value="Rad17"/>
    <property type="match status" value="1"/>
</dbReference>
<accession>A0A9N8ZFQ6</accession>
<keyword evidence="7" id="KW-0131">Cell cycle</keyword>
<keyword evidence="3" id="KW-0547">Nucleotide-binding</keyword>
<name>A0A9N8ZFQ6_FUNMO</name>
<evidence type="ECO:0000256" key="4">
    <source>
        <dbReference type="ARBA" id="ARBA00022763"/>
    </source>
</evidence>
<dbReference type="GO" id="GO:0033314">
    <property type="term" value="P:mitotic DNA replication checkpoint signaling"/>
    <property type="evidence" value="ECO:0007669"/>
    <property type="project" value="TreeGrafter"/>
</dbReference>
<keyword evidence="5" id="KW-0067">ATP-binding</keyword>
<keyword evidence="9" id="KW-1185">Reference proteome</keyword>
<keyword evidence="4" id="KW-0227">DNA damage</keyword>
<proteinExistence type="inferred from homology"/>
<protein>
    <submittedName>
        <fullName evidence="8">16275_t:CDS:1</fullName>
    </submittedName>
</protein>
<dbReference type="GO" id="GO:0005634">
    <property type="term" value="C:nucleus"/>
    <property type="evidence" value="ECO:0007669"/>
    <property type="project" value="UniProtKB-SubCell"/>
</dbReference>
<comment type="subcellular location">
    <subcellularLocation>
        <location evidence="1">Nucleus</location>
    </subcellularLocation>
</comment>
<dbReference type="GO" id="GO:0000077">
    <property type="term" value="P:DNA damage checkpoint signaling"/>
    <property type="evidence" value="ECO:0007669"/>
    <property type="project" value="TreeGrafter"/>
</dbReference>
<evidence type="ECO:0000313" key="9">
    <source>
        <dbReference type="Proteomes" id="UP000789375"/>
    </source>
</evidence>
<dbReference type="InterPro" id="IPR004582">
    <property type="entry name" value="Checkpoint_prot_Rad17_Rad24"/>
</dbReference>
<sequence>MTSGNWYHEFQPKGVEQLAVHPNKFDEVRDVIKNVFRKVNRNKYLQEKKLVILYGPTGSGKSATLKLAIDFINQESELCEQRKLPTLPRIYINKFDPYPIGYSQQIDYEPAITRFKDWINDNIWFATPEALKRGYKAQVLLLEELPFAPNSKEQKVKFHREISNYLGKEDIRMPIIWIVTETSMNIEDWDHKESKSVDTLYNTVPKNILKDQKVTLVKFNPVAKTHLKRGLKAFLEEKFPKEEAIKRECVMKITDKVAESGVKDIRQALNYIQSAYTIMETTEKIPSFMITPSPHRYNRAGRLLNAPRKPYIRTQKKQLSNETISEINSIITENVKFEKSVDQFECLNLIFGIDKSKIDDANSKPRKIIGGMLIDYEKFGELAFSNYLNHFSSNIELASASEAFSNYDIFHANNYNNKRNSSLILMNGLRDSRTQCPPKTGYVIHKGNAFFDFNQRMRKNKDCLWSIKRGKQRLFEEDTVGTQNENFIMTNHSKEDLAMFVLPYLRQMSKLDTSNILKISRSGKACLNEFGKFQYNNNDRIFK</sequence>
<evidence type="ECO:0000313" key="8">
    <source>
        <dbReference type="EMBL" id="CAG8494921.1"/>
    </source>
</evidence>
<evidence type="ECO:0000256" key="1">
    <source>
        <dbReference type="ARBA" id="ARBA00004123"/>
    </source>
</evidence>
<keyword evidence="6" id="KW-0539">Nucleus</keyword>
<dbReference type="Gene3D" id="3.40.50.300">
    <property type="entry name" value="P-loop containing nucleotide triphosphate hydrolases"/>
    <property type="match status" value="1"/>
</dbReference>
<dbReference type="EMBL" id="CAJVPP010000577">
    <property type="protein sequence ID" value="CAG8494921.1"/>
    <property type="molecule type" value="Genomic_DNA"/>
</dbReference>
<dbReference type="SUPFAM" id="SSF52540">
    <property type="entry name" value="P-loop containing nucleoside triphosphate hydrolases"/>
    <property type="match status" value="1"/>
</dbReference>
<comment type="similarity">
    <text evidence="2">Belongs to the rad17/RAD24 family.</text>
</comment>
<dbReference type="PANTHER" id="PTHR12172">
    <property type="entry name" value="CELL CYCLE CHECKPOINT PROTEIN RAD17"/>
    <property type="match status" value="1"/>
</dbReference>